<dbReference type="AlphaFoldDB" id="L1K001"/>
<dbReference type="PROSITE" id="PS00108">
    <property type="entry name" value="PROTEIN_KINASE_ST"/>
    <property type="match status" value="1"/>
</dbReference>
<keyword evidence="2 3" id="KW-0067">ATP-binding</keyword>
<dbReference type="GO" id="GO:0004674">
    <property type="term" value="F:protein serine/threonine kinase activity"/>
    <property type="evidence" value="ECO:0007669"/>
    <property type="project" value="UniProtKB-KW"/>
</dbReference>
<organism evidence="6">
    <name type="scientific">Guillardia theta (strain CCMP2712)</name>
    <name type="common">Cryptophyte</name>
    <dbReference type="NCBI Taxonomy" id="905079"/>
    <lineage>
        <taxon>Eukaryota</taxon>
        <taxon>Cryptophyceae</taxon>
        <taxon>Pyrenomonadales</taxon>
        <taxon>Geminigeraceae</taxon>
        <taxon>Guillardia</taxon>
    </lineage>
</organism>
<dbReference type="InterPro" id="IPR001849">
    <property type="entry name" value="PH_domain"/>
</dbReference>
<dbReference type="PROSITE" id="PS50011">
    <property type="entry name" value="PROTEIN_KINASE_DOM"/>
    <property type="match status" value="1"/>
</dbReference>
<comment type="similarity">
    <text evidence="4">Belongs to the protein kinase superfamily.</text>
</comment>
<dbReference type="SMART" id="SM00233">
    <property type="entry name" value="PH"/>
    <property type="match status" value="1"/>
</dbReference>
<dbReference type="OMA" id="YWLDMIR"/>
<dbReference type="EnsemblProtists" id="EKX53942">
    <property type="protein sequence ID" value="EKX53942"/>
    <property type="gene ID" value="GUITHDRAFT_100192"/>
</dbReference>
<keyword evidence="1 3" id="KW-0547">Nucleotide-binding</keyword>
<dbReference type="Gene3D" id="3.30.200.20">
    <property type="entry name" value="Phosphorylase Kinase, domain 1"/>
    <property type="match status" value="1"/>
</dbReference>
<evidence type="ECO:0000259" key="5">
    <source>
        <dbReference type="PROSITE" id="PS50011"/>
    </source>
</evidence>
<keyword evidence="4" id="KW-0418">Kinase</keyword>
<dbReference type="Gene3D" id="1.10.510.10">
    <property type="entry name" value="Transferase(Phosphotransferase) domain 1"/>
    <property type="match status" value="1"/>
</dbReference>
<dbReference type="Pfam" id="PF00069">
    <property type="entry name" value="Pkinase"/>
    <property type="match status" value="1"/>
</dbReference>
<reference evidence="8" key="2">
    <citation type="submission" date="2012-11" db="EMBL/GenBank/DDBJ databases">
        <authorList>
            <person name="Kuo A."/>
            <person name="Curtis B.A."/>
            <person name="Tanifuji G."/>
            <person name="Burki F."/>
            <person name="Gruber A."/>
            <person name="Irimia M."/>
            <person name="Maruyama S."/>
            <person name="Arias M.C."/>
            <person name="Ball S.G."/>
            <person name="Gile G.H."/>
            <person name="Hirakawa Y."/>
            <person name="Hopkins J.F."/>
            <person name="Rensing S.A."/>
            <person name="Schmutz J."/>
            <person name="Symeonidi A."/>
            <person name="Elias M."/>
            <person name="Eveleigh R.J."/>
            <person name="Herman E.K."/>
            <person name="Klute M.J."/>
            <person name="Nakayama T."/>
            <person name="Obornik M."/>
            <person name="Reyes-Prieto A."/>
            <person name="Armbrust E.V."/>
            <person name="Aves S.J."/>
            <person name="Beiko R.G."/>
            <person name="Coutinho P."/>
            <person name="Dacks J.B."/>
            <person name="Durnford D.G."/>
            <person name="Fast N.M."/>
            <person name="Green B.R."/>
            <person name="Grisdale C."/>
            <person name="Hempe F."/>
            <person name="Henrissat B."/>
            <person name="Hoppner M.P."/>
            <person name="Ishida K.-I."/>
            <person name="Kim E."/>
            <person name="Koreny L."/>
            <person name="Kroth P.G."/>
            <person name="Liu Y."/>
            <person name="Malik S.-B."/>
            <person name="Maier U.G."/>
            <person name="McRose D."/>
            <person name="Mock T."/>
            <person name="Neilson J.A."/>
            <person name="Onodera N.T."/>
            <person name="Poole A.M."/>
            <person name="Pritham E.J."/>
            <person name="Richards T.A."/>
            <person name="Rocap G."/>
            <person name="Roy S.W."/>
            <person name="Sarai C."/>
            <person name="Schaack S."/>
            <person name="Shirato S."/>
            <person name="Slamovits C.H."/>
            <person name="Spencer D.F."/>
            <person name="Suzuki S."/>
            <person name="Worden A.Z."/>
            <person name="Zauner S."/>
            <person name="Barry K."/>
            <person name="Bell C."/>
            <person name="Bharti A.K."/>
            <person name="Crow J.A."/>
            <person name="Grimwood J."/>
            <person name="Kramer R."/>
            <person name="Lindquist E."/>
            <person name="Lucas S."/>
            <person name="Salamov A."/>
            <person name="McFadden G.I."/>
            <person name="Lane C.E."/>
            <person name="Keeling P.J."/>
            <person name="Gray M.W."/>
            <person name="Grigoriev I.V."/>
            <person name="Archibald J.M."/>
        </authorList>
    </citation>
    <scope>NUCLEOTIDE SEQUENCE</scope>
    <source>
        <strain evidence="8">CCMP2712</strain>
    </source>
</reference>
<protein>
    <recommendedName>
        <fullName evidence="5">Protein kinase domain-containing protein</fullName>
    </recommendedName>
</protein>
<dbReference type="STRING" id="905079.L1K001"/>
<evidence type="ECO:0000256" key="4">
    <source>
        <dbReference type="RuleBase" id="RU000304"/>
    </source>
</evidence>
<dbReference type="PANTHER" id="PTHR24347">
    <property type="entry name" value="SERINE/THREONINE-PROTEIN KINASE"/>
    <property type="match status" value="1"/>
</dbReference>
<dbReference type="Pfam" id="PF00169">
    <property type="entry name" value="PH"/>
    <property type="match status" value="1"/>
</dbReference>
<evidence type="ECO:0000256" key="3">
    <source>
        <dbReference type="PROSITE-ProRule" id="PRU10141"/>
    </source>
</evidence>
<dbReference type="GO" id="GO:0005524">
    <property type="term" value="F:ATP binding"/>
    <property type="evidence" value="ECO:0007669"/>
    <property type="project" value="UniProtKB-UniRule"/>
</dbReference>
<dbReference type="EMBL" id="JH992968">
    <property type="protein sequence ID" value="EKX53942.1"/>
    <property type="molecule type" value="Genomic_DNA"/>
</dbReference>
<dbReference type="HOGENOM" id="CLU_000288_63_0_1"/>
<keyword evidence="4" id="KW-0808">Transferase</keyword>
<dbReference type="RefSeq" id="XP_005840922.1">
    <property type="nucleotide sequence ID" value="XM_005840865.1"/>
</dbReference>
<dbReference type="SUPFAM" id="SSF50729">
    <property type="entry name" value="PH domain-like"/>
    <property type="match status" value="1"/>
</dbReference>
<keyword evidence="8" id="KW-1185">Reference proteome</keyword>
<dbReference type="CDD" id="cd05117">
    <property type="entry name" value="STKc_CAMK"/>
    <property type="match status" value="1"/>
</dbReference>
<dbReference type="SUPFAM" id="SSF56112">
    <property type="entry name" value="Protein kinase-like (PK-like)"/>
    <property type="match status" value="1"/>
</dbReference>
<dbReference type="OrthoDB" id="336747at2759"/>
<feature type="binding site" evidence="3">
    <location>
        <position position="169"/>
    </location>
    <ligand>
        <name>ATP</name>
        <dbReference type="ChEBI" id="CHEBI:30616"/>
    </ligand>
</feature>
<proteinExistence type="inferred from homology"/>
<name>L1K001_GUITC</name>
<dbReference type="Proteomes" id="UP000011087">
    <property type="component" value="Unassembled WGS sequence"/>
</dbReference>
<dbReference type="InterPro" id="IPR011009">
    <property type="entry name" value="Kinase-like_dom_sf"/>
</dbReference>
<feature type="domain" description="Protein kinase" evidence="5">
    <location>
        <begin position="140"/>
        <end position="401"/>
    </location>
</feature>
<evidence type="ECO:0000256" key="1">
    <source>
        <dbReference type="ARBA" id="ARBA00022741"/>
    </source>
</evidence>
<dbReference type="Gene3D" id="2.30.29.30">
    <property type="entry name" value="Pleckstrin-homology domain (PH domain)/Phosphotyrosine-binding domain (PTB)"/>
    <property type="match status" value="1"/>
</dbReference>
<keyword evidence="4" id="KW-0723">Serine/threonine-protein kinase</keyword>
<dbReference type="InterPro" id="IPR011993">
    <property type="entry name" value="PH-like_dom_sf"/>
</dbReference>
<dbReference type="InterPro" id="IPR008271">
    <property type="entry name" value="Ser/Thr_kinase_AS"/>
</dbReference>
<accession>L1K001</accession>
<dbReference type="SMART" id="SM00220">
    <property type="entry name" value="S_TKc"/>
    <property type="match status" value="1"/>
</dbReference>
<dbReference type="PaxDb" id="55529-EKX53942"/>
<dbReference type="InterPro" id="IPR000719">
    <property type="entry name" value="Prot_kinase_dom"/>
</dbReference>
<reference evidence="6 8" key="1">
    <citation type="journal article" date="2012" name="Nature">
        <title>Algal genomes reveal evolutionary mosaicism and the fate of nucleomorphs.</title>
        <authorList>
            <consortium name="DOE Joint Genome Institute"/>
            <person name="Curtis B.A."/>
            <person name="Tanifuji G."/>
            <person name="Burki F."/>
            <person name="Gruber A."/>
            <person name="Irimia M."/>
            <person name="Maruyama S."/>
            <person name="Arias M.C."/>
            <person name="Ball S.G."/>
            <person name="Gile G.H."/>
            <person name="Hirakawa Y."/>
            <person name="Hopkins J.F."/>
            <person name="Kuo A."/>
            <person name="Rensing S.A."/>
            <person name="Schmutz J."/>
            <person name="Symeonidi A."/>
            <person name="Elias M."/>
            <person name="Eveleigh R.J."/>
            <person name="Herman E.K."/>
            <person name="Klute M.J."/>
            <person name="Nakayama T."/>
            <person name="Obornik M."/>
            <person name="Reyes-Prieto A."/>
            <person name="Armbrust E.V."/>
            <person name="Aves S.J."/>
            <person name="Beiko R.G."/>
            <person name="Coutinho P."/>
            <person name="Dacks J.B."/>
            <person name="Durnford D.G."/>
            <person name="Fast N.M."/>
            <person name="Green B.R."/>
            <person name="Grisdale C.J."/>
            <person name="Hempel F."/>
            <person name="Henrissat B."/>
            <person name="Hoppner M.P."/>
            <person name="Ishida K."/>
            <person name="Kim E."/>
            <person name="Koreny L."/>
            <person name="Kroth P.G."/>
            <person name="Liu Y."/>
            <person name="Malik S.B."/>
            <person name="Maier U.G."/>
            <person name="McRose D."/>
            <person name="Mock T."/>
            <person name="Neilson J.A."/>
            <person name="Onodera N.T."/>
            <person name="Poole A.M."/>
            <person name="Pritham E.J."/>
            <person name="Richards T.A."/>
            <person name="Rocap G."/>
            <person name="Roy S.W."/>
            <person name="Sarai C."/>
            <person name="Schaack S."/>
            <person name="Shirato S."/>
            <person name="Slamovits C.H."/>
            <person name="Spencer D.F."/>
            <person name="Suzuki S."/>
            <person name="Worden A.Z."/>
            <person name="Zauner S."/>
            <person name="Barry K."/>
            <person name="Bell C."/>
            <person name="Bharti A.K."/>
            <person name="Crow J.A."/>
            <person name="Grimwood J."/>
            <person name="Kramer R."/>
            <person name="Lindquist E."/>
            <person name="Lucas S."/>
            <person name="Salamov A."/>
            <person name="McFadden G.I."/>
            <person name="Lane C.E."/>
            <person name="Keeling P.J."/>
            <person name="Gray M.W."/>
            <person name="Grigoriev I.V."/>
            <person name="Archibald J.M."/>
        </authorList>
    </citation>
    <scope>NUCLEOTIDE SEQUENCE</scope>
    <source>
        <strain evidence="6 8">CCMP2712</strain>
    </source>
</reference>
<evidence type="ECO:0000313" key="8">
    <source>
        <dbReference type="Proteomes" id="UP000011087"/>
    </source>
</evidence>
<sequence length="457" mass="51397">MRYFATFSMAPNHFKIQSRMPDKKGQLKKFGKILGRTVSRWYKIEWQGPTAVLLAYKTAAMTGAPKVISLENCFVKACQEKDTKAAEAGYCIELEVKLENSKKIHHFFADSEIDRSEWVQAIRKSAVNSSIDNGYEIHRNDKNSKLGSGSYSTVWKCYDRESRKTWALKEMMKSNVKKEEEEYLREEVKISTLVGSHDHIVYMKEFVENKDRYYIVLEFLSGGELFDRIVDAEGGHFTEKDAAGIMCQLMGALAYLHSKKIAHRDLKPENFLLVEHTSIQSAVVKIADFGFACHAETSNGLHGLCGSPGYVAPEILKEEGGYGLPVDMWSMGVILYILLSGIPPFAGESDEESFAMTIRGYYDNSCLNEVSSAGQDLVAKMLTYNPAKRITAADCLKHPWLTGSAGDKVLAVQENLRSWRARMRFKKAIIATVATTRLHAIMRRAAQRPDAKRAEPG</sequence>
<dbReference type="FunFam" id="1.10.510.10:FF:000571">
    <property type="entry name" value="Maternal embryonic leucine zipper kinase"/>
    <property type="match status" value="1"/>
</dbReference>
<dbReference type="PROSITE" id="PS00107">
    <property type="entry name" value="PROTEIN_KINASE_ATP"/>
    <property type="match status" value="1"/>
</dbReference>
<gene>
    <name evidence="6" type="ORF">GUITHDRAFT_100192</name>
</gene>
<reference evidence="7" key="3">
    <citation type="submission" date="2015-06" db="UniProtKB">
        <authorList>
            <consortium name="EnsemblProtists"/>
        </authorList>
    </citation>
    <scope>IDENTIFICATION</scope>
</reference>
<dbReference type="KEGG" id="gtt:GUITHDRAFT_100192"/>
<dbReference type="eggNOG" id="KOG0032">
    <property type="taxonomic scope" value="Eukaryota"/>
</dbReference>
<evidence type="ECO:0000256" key="2">
    <source>
        <dbReference type="ARBA" id="ARBA00022840"/>
    </source>
</evidence>
<dbReference type="InterPro" id="IPR017441">
    <property type="entry name" value="Protein_kinase_ATP_BS"/>
</dbReference>
<evidence type="ECO:0000313" key="7">
    <source>
        <dbReference type="EnsemblProtists" id="EKX53942"/>
    </source>
</evidence>
<evidence type="ECO:0000313" key="6">
    <source>
        <dbReference type="EMBL" id="EKX53942.1"/>
    </source>
</evidence>
<dbReference type="GeneID" id="17310911"/>